<evidence type="ECO:0000313" key="2">
    <source>
        <dbReference type="EMBL" id="KER36805.1"/>
    </source>
</evidence>
<dbReference type="AlphaFoldDB" id="A0A8E0WRT8"/>
<evidence type="ECO:0000313" key="1">
    <source>
        <dbReference type="EMBL" id="KER36182.1"/>
    </source>
</evidence>
<name>A0A8E0WRT8_9SPHN</name>
<proteinExistence type="predicted"/>
<sequence length="175" mass="18497">MEFVMPKPDIFSNLRGGAIYAAAGVAPTTARTWALKLGQPRLGGHPRYNLGDAVILSLMKALALDSGFAPGLAAALLNDKRDEILGAVDLICQEQSSSGKWRWEGGPFLHIKVGGSGFQPSDGVHIIGDEQIVSAISDRSSGDLQIIAALPRQVCKTKLRLEAVLRGDLPAEVAA</sequence>
<dbReference type="Proteomes" id="UP000028135">
    <property type="component" value="Unassembled WGS sequence"/>
</dbReference>
<organism evidence="1 3">
    <name type="scientific">Sphingobium indicum F2</name>
    <dbReference type="NCBI Taxonomy" id="1450518"/>
    <lineage>
        <taxon>Bacteria</taxon>
        <taxon>Pseudomonadati</taxon>
        <taxon>Pseudomonadota</taxon>
        <taxon>Alphaproteobacteria</taxon>
        <taxon>Sphingomonadales</taxon>
        <taxon>Sphingomonadaceae</taxon>
        <taxon>Sphingobium</taxon>
    </lineage>
</organism>
<dbReference type="EMBL" id="JANF02000046">
    <property type="protein sequence ID" value="KER36805.1"/>
    <property type="molecule type" value="Genomic_DNA"/>
</dbReference>
<dbReference type="EMBL" id="JANF02000058">
    <property type="protein sequence ID" value="KER36182.1"/>
    <property type="molecule type" value="Genomic_DNA"/>
</dbReference>
<reference evidence="1 3" key="1">
    <citation type="submission" date="2014-05" db="EMBL/GenBank/DDBJ databases">
        <title>Genome Announcement of Sphingobium lucknowense F2.</title>
        <authorList>
            <person name="Lal R."/>
            <person name="Negi V."/>
            <person name="Lata P."/>
            <person name="Sangwan N."/>
            <person name="Gupta S.K."/>
            <person name="Rao D.L.N."/>
            <person name="Das S."/>
        </authorList>
    </citation>
    <scope>NUCLEOTIDE SEQUENCE [LARGE SCALE GENOMIC DNA]</scope>
    <source>
        <strain evidence="1 3">F2</strain>
    </source>
</reference>
<gene>
    <name evidence="2" type="ORF">AL00_08745</name>
    <name evidence="1" type="ORF">AL00_11690</name>
</gene>
<evidence type="ECO:0000313" key="3">
    <source>
        <dbReference type="Proteomes" id="UP000028135"/>
    </source>
</evidence>
<protein>
    <submittedName>
        <fullName evidence="1">Uncharacterized protein</fullName>
    </submittedName>
</protein>
<comment type="caution">
    <text evidence="1">The sequence shown here is derived from an EMBL/GenBank/DDBJ whole genome shotgun (WGS) entry which is preliminary data.</text>
</comment>
<accession>A0A8E0WRT8</accession>